<evidence type="ECO:0000256" key="3">
    <source>
        <dbReference type="ARBA" id="ARBA00022741"/>
    </source>
</evidence>
<evidence type="ECO:0000256" key="1">
    <source>
        <dbReference type="ARBA" id="ARBA00005417"/>
    </source>
</evidence>
<dbReference type="PROSITE" id="PS50893">
    <property type="entry name" value="ABC_TRANSPORTER_2"/>
    <property type="match status" value="1"/>
</dbReference>
<dbReference type="PANTHER" id="PTHR42794:SF1">
    <property type="entry name" value="HEMIN IMPORT ATP-BINDING PROTEIN HMUV"/>
    <property type="match status" value="1"/>
</dbReference>
<dbReference type="InterPro" id="IPR003593">
    <property type="entry name" value="AAA+_ATPase"/>
</dbReference>
<evidence type="ECO:0000259" key="7">
    <source>
        <dbReference type="PROSITE" id="PS50893"/>
    </source>
</evidence>
<dbReference type="SUPFAM" id="SSF52540">
    <property type="entry name" value="P-loop containing nucleoside triphosphate hydrolases"/>
    <property type="match status" value="1"/>
</dbReference>
<keyword evidence="2" id="KW-0813">Transport</keyword>
<keyword evidence="9" id="KW-1185">Reference proteome</keyword>
<dbReference type="SMART" id="SM00382">
    <property type="entry name" value="AAA"/>
    <property type="match status" value="1"/>
</dbReference>
<evidence type="ECO:0000256" key="6">
    <source>
        <dbReference type="ARBA" id="ARBA00037066"/>
    </source>
</evidence>
<keyword evidence="4 8" id="KW-0067">ATP-binding</keyword>
<comment type="caution">
    <text evidence="8">The sequence shown here is derived from an EMBL/GenBank/DDBJ whole genome shotgun (WGS) entry which is preliminary data.</text>
</comment>
<dbReference type="Pfam" id="PF00005">
    <property type="entry name" value="ABC_tran"/>
    <property type="match status" value="1"/>
</dbReference>
<comment type="function">
    <text evidence="6">Part of the ABC transporter complex HmuTUV involved in hemin import. Responsible for energy coupling to the transport system.</text>
</comment>
<evidence type="ECO:0000313" key="8">
    <source>
        <dbReference type="EMBL" id="MET3614352.1"/>
    </source>
</evidence>
<evidence type="ECO:0000256" key="5">
    <source>
        <dbReference type="ARBA" id="ARBA00022967"/>
    </source>
</evidence>
<gene>
    <name evidence="8" type="ORF">ABID16_002689</name>
</gene>
<protein>
    <submittedName>
        <fullName evidence="8">Iron complex transport system ATP-binding protein</fullName>
    </submittedName>
</protein>
<dbReference type="PROSITE" id="PS00211">
    <property type="entry name" value="ABC_TRANSPORTER_1"/>
    <property type="match status" value="1"/>
</dbReference>
<dbReference type="Gene3D" id="3.40.50.300">
    <property type="entry name" value="P-loop containing nucleotide triphosphate hydrolases"/>
    <property type="match status" value="1"/>
</dbReference>
<accession>A0ABV2J0S4</accession>
<dbReference type="EMBL" id="JBEPMB010000003">
    <property type="protein sequence ID" value="MET3614352.1"/>
    <property type="molecule type" value="Genomic_DNA"/>
</dbReference>
<dbReference type="InterPro" id="IPR017871">
    <property type="entry name" value="ABC_transporter-like_CS"/>
</dbReference>
<dbReference type="PANTHER" id="PTHR42794">
    <property type="entry name" value="HEMIN IMPORT ATP-BINDING PROTEIN HMUV"/>
    <property type="match status" value="1"/>
</dbReference>
<dbReference type="GO" id="GO:0005524">
    <property type="term" value="F:ATP binding"/>
    <property type="evidence" value="ECO:0007669"/>
    <property type="project" value="UniProtKB-KW"/>
</dbReference>
<keyword evidence="3" id="KW-0547">Nucleotide-binding</keyword>
<comment type="similarity">
    <text evidence="1">Belongs to the ABC transporter superfamily.</text>
</comment>
<dbReference type="RefSeq" id="WP_354556849.1">
    <property type="nucleotide sequence ID" value="NZ_JBEPMB010000003.1"/>
</dbReference>
<dbReference type="CDD" id="cd03214">
    <property type="entry name" value="ABC_Iron-Siderophores_B12_Hemin"/>
    <property type="match status" value="1"/>
</dbReference>
<dbReference type="InterPro" id="IPR003439">
    <property type="entry name" value="ABC_transporter-like_ATP-bd"/>
</dbReference>
<sequence length="257" mass="28185">MTLTALKAQDLTFRTANGASIVDCVSLDIRNGDRLAIIGPNGAGKTTLLKLMCGMSRPYAGSVELDGKPLHGLKPIDRARQIAVVGQADQPDRRISVRDYVALGRIPHAMRKTRAEEAALIDAAMERTGLSALARREMGLLSGGERQRAQIARALAQEPRFLFLDEPTNHLDPRARGALLALVAELDLTVVAVLHDLNLVPDFATRVAVMRDGRLVSSDESLSRDLVREVFGIDLLRLPHPHENRELTVFDLSMTHH</sequence>
<evidence type="ECO:0000256" key="4">
    <source>
        <dbReference type="ARBA" id="ARBA00022840"/>
    </source>
</evidence>
<dbReference type="InterPro" id="IPR027417">
    <property type="entry name" value="P-loop_NTPase"/>
</dbReference>
<proteinExistence type="inferred from homology"/>
<name>A0ABV2J0S4_9HYPH</name>
<evidence type="ECO:0000313" key="9">
    <source>
        <dbReference type="Proteomes" id="UP001549047"/>
    </source>
</evidence>
<dbReference type="Proteomes" id="UP001549047">
    <property type="component" value="Unassembled WGS sequence"/>
</dbReference>
<keyword evidence="5" id="KW-1278">Translocase</keyword>
<reference evidence="8 9" key="1">
    <citation type="submission" date="2024-06" db="EMBL/GenBank/DDBJ databases">
        <title>Genomic Encyclopedia of Type Strains, Phase IV (KMG-IV): sequencing the most valuable type-strain genomes for metagenomic binning, comparative biology and taxonomic classification.</title>
        <authorList>
            <person name="Goeker M."/>
        </authorList>
    </citation>
    <scope>NUCLEOTIDE SEQUENCE [LARGE SCALE GENOMIC DNA]</scope>
    <source>
        <strain evidence="8 9">DSM 29780</strain>
    </source>
</reference>
<evidence type="ECO:0000256" key="2">
    <source>
        <dbReference type="ARBA" id="ARBA00022448"/>
    </source>
</evidence>
<feature type="domain" description="ABC transporter" evidence="7">
    <location>
        <begin position="6"/>
        <end position="237"/>
    </location>
</feature>
<organism evidence="8 9">
    <name type="scientific">Rhizobium aquaticum</name>
    <dbReference type="NCBI Taxonomy" id="1549636"/>
    <lineage>
        <taxon>Bacteria</taxon>
        <taxon>Pseudomonadati</taxon>
        <taxon>Pseudomonadota</taxon>
        <taxon>Alphaproteobacteria</taxon>
        <taxon>Hyphomicrobiales</taxon>
        <taxon>Rhizobiaceae</taxon>
        <taxon>Rhizobium/Agrobacterium group</taxon>
        <taxon>Rhizobium</taxon>
    </lineage>
</organism>